<dbReference type="Pfam" id="PF03235">
    <property type="entry name" value="GmrSD_N"/>
    <property type="match status" value="1"/>
</dbReference>
<dbReference type="InterPro" id="IPR011089">
    <property type="entry name" value="GmrSD_C"/>
</dbReference>
<gene>
    <name evidence="3" type="ORF">J2853_008978</name>
</gene>
<feature type="domain" description="GmrSD restriction endonucleases C-terminal" evidence="2">
    <location>
        <begin position="410"/>
        <end position="549"/>
    </location>
</feature>
<dbReference type="PANTHER" id="PTHR35149">
    <property type="entry name" value="SLL5132 PROTEIN"/>
    <property type="match status" value="1"/>
</dbReference>
<reference evidence="3 4" key="1">
    <citation type="submission" date="2023-07" db="EMBL/GenBank/DDBJ databases">
        <title>Sequencing the genomes of 1000 actinobacteria strains.</title>
        <authorList>
            <person name="Klenk H.-P."/>
        </authorList>
    </citation>
    <scope>NUCLEOTIDE SEQUENCE [LARGE SCALE GENOMIC DNA]</scope>
    <source>
        <strain evidence="3 4">DSM 46740</strain>
    </source>
</reference>
<dbReference type="InterPro" id="IPR004919">
    <property type="entry name" value="GmrSD_N"/>
</dbReference>
<dbReference type="EMBL" id="JAUSQU010000001">
    <property type="protein sequence ID" value="MDP9849767.1"/>
    <property type="molecule type" value="Genomic_DNA"/>
</dbReference>
<dbReference type="Pfam" id="PF07510">
    <property type="entry name" value="GmrSD_C"/>
    <property type="match status" value="1"/>
</dbReference>
<comment type="caution">
    <text evidence="3">The sequence shown here is derived from an EMBL/GenBank/DDBJ whole genome shotgun (WGS) entry which is preliminary data.</text>
</comment>
<evidence type="ECO:0000259" key="2">
    <source>
        <dbReference type="Pfam" id="PF07510"/>
    </source>
</evidence>
<accession>A0ABT9QSM9</accession>
<keyword evidence="4" id="KW-1185">Reference proteome</keyword>
<evidence type="ECO:0000313" key="4">
    <source>
        <dbReference type="Proteomes" id="UP001225356"/>
    </source>
</evidence>
<dbReference type="Proteomes" id="UP001225356">
    <property type="component" value="Unassembled WGS sequence"/>
</dbReference>
<feature type="domain" description="GmrSD restriction endonucleases N-terminal" evidence="1">
    <location>
        <begin position="9"/>
        <end position="226"/>
    </location>
</feature>
<name>A0ABT9QSM9_9ACTN</name>
<evidence type="ECO:0000259" key="1">
    <source>
        <dbReference type="Pfam" id="PF03235"/>
    </source>
</evidence>
<proteinExistence type="predicted"/>
<evidence type="ECO:0000313" key="3">
    <source>
        <dbReference type="EMBL" id="MDP9849767.1"/>
    </source>
</evidence>
<protein>
    <submittedName>
        <fullName evidence="3">Alkylated DNA nucleotide flippase Atl1</fullName>
    </submittedName>
</protein>
<organism evidence="3 4">
    <name type="scientific">Streptosporangium lutulentum</name>
    <dbReference type="NCBI Taxonomy" id="1461250"/>
    <lineage>
        <taxon>Bacteria</taxon>
        <taxon>Bacillati</taxon>
        <taxon>Actinomycetota</taxon>
        <taxon>Actinomycetes</taxon>
        <taxon>Streptosporangiales</taxon>
        <taxon>Streptosporangiaceae</taxon>
        <taxon>Streptosporangium</taxon>
    </lineage>
</organism>
<dbReference type="RefSeq" id="WP_307567787.1">
    <property type="nucleotide sequence ID" value="NZ_JAUSQU010000001.1"/>
</dbReference>
<sequence>MKASQTTLRDLIKGELQLLVPLYQRPYAWENDHLQRLWTDITQQADLLQSSQRAGHFLGSVVLAPAPDLVPGNSQWIVVDGQQRLTTLLLALCALRDHQAAEDPGHRDRINDLHLVNRYQQGERRYRLLPTQADRQAFTACVDGANDERVSGRVGTAYQFFRQKLVEIDDPADLHDIHRVELVILDQLDLVQIVVEKEDNVFRIFESINNTGMKLSQVDLIRNYVFMCLPTRGADVYERYWLPTQQLLDAKGLDQLMYLVLVLARGDEAQYNDVYRGHQELLGEMGEDEEKIEQYVRELARRARQLDQILRPDEKTEIGARIAFLNDFKATTAYPVIMRLLELREQGDATDEEVVMALQLIESFVVRRLVGRVTSANLNRIFQRLTGQLTADQPVNETVQVELSPARLYWSSDEEFRRDFAEKSFYWQGARSQQKLVLRRLEESYPAKERADLSGKQITIEHVLPQSPTDAWLRELAVESSNPKLLHSELVHTLGNLTLSGYNSELGNIPFEQKKEFFLRSGIEMNQQIATETRWGKAEILARAGELADRAIEIWPGPLTADRGGAPSRDWTLLTQALAALPPATWTSYSDLAELIGSHALPVRVYLDRESVLNGHRVLTSDGEPPTEGRSVSRVELRQAMGALQAEGIELDELGRAQAAQRITARELATLLGLPSAESLRELELAPGEHQHIADPQRRFLEQLGEANGPQAAGAVQRLLEHWKSGGGEIQYGSGGASCAPVVKRGNEVLAAIRIYPKKVEIPFGTLAKRHPFDDVTVREELRERLNAAPEVDIPLAKLDLYPSFRVTSLATESVWDVVVGCLDWFRDIVTREA</sequence>
<dbReference type="PANTHER" id="PTHR35149:SF2">
    <property type="entry name" value="DUF262 DOMAIN-CONTAINING PROTEIN"/>
    <property type="match status" value="1"/>
</dbReference>